<accession>A0AAP0G624</accession>
<evidence type="ECO:0000313" key="2">
    <source>
        <dbReference type="EMBL" id="KAK8939234.1"/>
    </source>
</evidence>
<keyword evidence="1" id="KW-0812">Transmembrane</keyword>
<keyword evidence="3" id="KW-1185">Reference proteome</keyword>
<dbReference type="Proteomes" id="UP001418222">
    <property type="component" value="Unassembled WGS sequence"/>
</dbReference>
<dbReference type="EMBL" id="JBBWWQ010000009">
    <property type="protein sequence ID" value="KAK8939234.1"/>
    <property type="molecule type" value="Genomic_DNA"/>
</dbReference>
<gene>
    <name evidence="2" type="ORF">KSP39_PZI011625</name>
</gene>
<comment type="caution">
    <text evidence="2">The sequence shown here is derived from an EMBL/GenBank/DDBJ whole genome shotgun (WGS) entry which is preliminary data.</text>
</comment>
<name>A0AAP0G624_9ASPA</name>
<protein>
    <submittedName>
        <fullName evidence="2">Uncharacterized protein</fullName>
    </submittedName>
</protein>
<reference evidence="2 3" key="1">
    <citation type="journal article" date="2022" name="Nat. Plants">
        <title>Genomes of leafy and leafless Platanthera orchids illuminate the evolution of mycoheterotrophy.</title>
        <authorList>
            <person name="Li M.H."/>
            <person name="Liu K.W."/>
            <person name="Li Z."/>
            <person name="Lu H.C."/>
            <person name="Ye Q.L."/>
            <person name="Zhang D."/>
            <person name="Wang J.Y."/>
            <person name="Li Y.F."/>
            <person name="Zhong Z.M."/>
            <person name="Liu X."/>
            <person name="Yu X."/>
            <person name="Liu D.K."/>
            <person name="Tu X.D."/>
            <person name="Liu B."/>
            <person name="Hao Y."/>
            <person name="Liao X.Y."/>
            <person name="Jiang Y.T."/>
            <person name="Sun W.H."/>
            <person name="Chen J."/>
            <person name="Chen Y.Q."/>
            <person name="Ai Y."/>
            <person name="Zhai J.W."/>
            <person name="Wu S.S."/>
            <person name="Zhou Z."/>
            <person name="Hsiao Y.Y."/>
            <person name="Wu W.L."/>
            <person name="Chen Y.Y."/>
            <person name="Lin Y.F."/>
            <person name="Hsu J.L."/>
            <person name="Li C.Y."/>
            <person name="Wang Z.W."/>
            <person name="Zhao X."/>
            <person name="Zhong W.Y."/>
            <person name="Ma X.K."/>
            <person name="Ma L."/>
            <person name="Huang J."/>
            <person name="Chen G.Z."/>
            <person name="Huang M.Z."/>
            <person name="Huang L."/>
            <person name="Peng D.H."/>
            <person name="Luo Y.B."/>
            <person name="Zou S.Q."/>
            <person name="Chen S.P."/>
            <person name="Lan S."/>
            <person name="Tsai W.C."/>
            <person name="Van de Peer Y."/>
            <person name="Liu Z.J."/>
        </authorList>
    </citation>
    <scope>NUCLEOTIDE SEQUENCE [LARGE SCALE GENOMIC DNA]</scope>
    <source>
        <strain evidence="2">Lor287</strain>
    </source>
</reference>
<organism evidence="2 3">
    <name type="scientific">Platanthera zijinensis</name>
    <dbReference type="NCBI Taxonomy" id="2320716"/>
    <lineage>
        <taxon>Eukaryota</taxon>
        <taxon>Viridiplantae</taxon>
        <taxon>Streptophyta</taxon>
        <taxon>Embryophyta</taxon>
        <taxon>Tracheophyta</taxon>
        <taxon>Spermatophyta</taxon>
        <taxon>Magnoliopsida</taxon>
        <taxon>Liliopsida</taxon>
        <taxon>Asparagales</taxon>
        <taxon>Orchidaceae</taxon>
        <taxon>Orchidoideae</taxon>
        <taxon>Orchideae</taxon>
        <taxon>Orchidinae</taxon>
        <taxon>Platanthera</taxon>
    </lineage>
</organism>
<feature type="transmembrane region" description="Helical" evidence="1">
    <location>
        <begin position="75"/>
        <end position="98"/>
    </location>
</feature>
<keyword evidence="1" id="KW-0472">Membrane</keyword>
<dbReference type="AlphaFoldDB" id="A0AAP0G624"/>
<keyword evidence="1" id="KW-1133">Transmembrane helix</keyword>
<evidence type="ECO:0000313" key="3">
    <source>
        <dbReference type="Proteomes" id="UP001418222"/>
    </source>
</evidence>
<sequence>MLILDELFPETLIFCGLRIAIFPRSVLPFRRRKCSAFPDSLASSPTIVAGAALPGVDLAVRGSARPKYLTKKHSIVTMAAMAVALILVAAAATIAVGFTSDGAEYTKQLTAMLPCLVFVEG</sequence>
<evidence type="ECO:0000256" key="1">
    <source>
        <dbReference type="SAM" id="Phobius"/>
    </source>
</evidence>
<proteinExistence type="predicted"/>